<dbReference type="EMBL" id="AKWN02000425">
    <property type="protein sequence ID" value="EMP05563.1"/>
    <property type="molecule type" value="Genomic_DNA"/>
</dbReference>
<protein>
    <submittedName>
        <fullName evidence="1">Uncharacterized protein</fullName>
    </submittedName>
</protein>
<dbReference type="BioCyc" id="LINT1193029:G11R4-3285-MONOMER"/>
<gene>
    <name evidence="1" type="ORF">LEP1GSC124_1494</name>
</gene>
<dbReference type="Proteomes" id="UP000012117">
    <property type="component" value="Unassembled WGS sequence"/>
</dbReference>
<dbReference type="AlphaFoldDB" id="M6ZGH4"/>
<evidence type="ECO:0000313" key="2">
    <source>
        <dbReference type="Proteomes" id="UP000012117"/>
    </source>
</evidence>
<accession>M6ZGH4</accession>
<sequence>MSVFLRGFKKKKNVVFPNPELGAFLSGILLAEPGFADFSKRIFK</sequence>
<comment type="caution">
    <text evidence="1">The sequence shown here is derived from an EMBL/GenBank/DDBJ whole genome shotgun (WGS) entry which is preliminary data.</text>
</comment>
<organism evidence="1 2">
    <name type="scientific">Leptospira interrogans serovar Pyrogenes str. 200701872</name>
    <dbReference type="NCBI Taxonomy" id="1193029"/>
    <lineage>
        <taxon>Bacteria</taxon>
        <taxon>Pseudomonadati</taxon>
        <taxon>Spirochaetota</taxon>
        <taxon>Spirochaetia</taxon>
        <taxon>Leptospirales</taxon>
        <taxon>Leptospiraceae</taxon>
        <taxon>Leptospira</taxon>
    </lineage>
</organism>
<name>M6ZGH4_LEPIR</name>
<reference evidence="1 2" key="1">
    <citation type="submission" date="2013-01" db="EMBL/GenBank/DDBJ databases">
        <authorList>
            <person name="Harkins D.M."/>
            <person name="Durkin A.S."/>
            <person name="Brinkac L.M."/>
            <person name="Haft D.H."/>
            <person name="Selengut J.D."/>
            <person name="Sanka R."/>
            <person name="DePew J."/>
            <person name="Purushe J."/>
            <person name="Picardeau M."/>
            <person name="Werts C."/>
            <person name="Goarant C."/>
            <person name="Vinetz J.M."/>
            <person name="Sutton G.G."/>
            <person name="Nierman W.C."/>
            <person name="Fouts D.E."/>
        </authorList>
    </citation>
    <scope>NUCLEOTIDE SEQUENCE [LARGE SCALE GENOMIC DNA]</scope>
    <source>
        <strain evidence="1 2">200701872</strain>
    </source>
</reference>
<evidence type="ECO:0000313" key="1">
    <source>
        <dbReference type="EMBL" id="EMP05563.1"/>
    </source>
</evidence>
<proteinExistence type="predicted"/>